<dbReference type="InterPro" id="IPR006076">
    <property type="entry name" value="FAD-dep_OxRdtase"/>
</dbReference>
<dbReference type="Gene3D" id="3.30.9.10">
    <property type="entry name" value="D-Amino Acid Oxidase, subunit A, domain 2"/>
    <property type="match status" value="1"/>
</dbReference>
<dbReference type="Gene3D" id="3.30.1360.120">
    <property type="entry name" value="Probable tRNA modification gtpase trme, domain 1"/>
    <property type="match status" value="1"/>
</dbReference>
<name>A0A131XE72_9ACAR</name>
<dbReference type="EMBL" id="GEFH01003714">
    <property type="protein sequence ID" value="JAP64867.1"/>
    <property type="molecule type" value="mRNA"/>
</dbReference>
<dbReference type="Gene3D" id="2.40.30.110">
    <property type="entry name" value="Aminomethyltransferase beta-barrel domains"/>
    <property type="match status" value="1"/>
</dbReference>
<dbReference type="Pfam" id="PF16350">
    <property type="entry name" value="FAO_M"/>
    <property type="match status" value="1"/>
</dbReference>
<dbReference type="FunFam" id="3.30.70.1400:FF:000003">
    <property type="entry name" value="Pyruvate dehydrogenase phosphatase regulatory subunit"/>
    <property type="match status" value="1"/>
</dbReference>
<evidence type="ECO:0000256" key="1">
    <source>
        <dbReference type="ARBA" id="ARBA00008609"/>
    </source>
</evidence>
<dbReference type="GO" id="GO:0005759">
    <property type="term" value="C:mitochondrial matrix"/>
    <property type="evidence" value="ECO:0007669"/>
    <property type="project" value="TreeGrafter"/>
</dbReference>
<reference evidence="6" key="1">
    <citation type="journal article" date="2017" name="Ticks Tick Borne Dis.">
        <title>An insight into the sialome of Hyalomma excavatum.</title>
        <authorList>
            <person name="Ribeiro J.M."/>
            <person name="Slovak M."/>
            <person name="Francischetti I.M."/>
        </authorList>
    </citation>
    <scope>NUCLEOTIDE SEQUENCE</scope>
    <source>
        <strain evidence="6">Samish</strain>
        <tissue evidence="6">Salivary glands</tissue>
    </source>
</reference>
<feature type="domain" description="FAD dependent oxidoreductase central" evidence="5">
    <location>
        <begin position="370"/>
        <end position="426"/>
    </location>
</feature>
<evidence type="ECO:0000259" key="5">
    <source>
        <dbReference type="Pfam" id="PF16350"/>
    </source>
</evidence>
<dbReference type="InterPro" id="IPR006222">
    <property type="entry name" value="GCVT_N"/>
</dbReference>
<dbReference type="SUPFAM" id="SSF54373">
    <property type="entry name" value="FAD-linked reductases, C-terminal domain"/>
    <property type="match status" value="1"/>
</dbReference>
<dbReference type="InterPro" id="IPR032503">
    <property type="entry name" value="FAO_M"/>
</dbReference>
<evidence type="ECO:0000259" key="2">
    <source>
        <dbReference type="Pfam" id="PF01266"/>
    </source>
</evidence>
<organism evidence="6">
    <name type="scientific">Hyalomma excavatum</name>
    <dbReference type="NCBI Taxonomy" id="257692"/>
    <lineage>
        <taxon>Eukaryota</taxon>
        <taxon>Metazoa</taxon>
        <taxon>Ecdysozoa</taxon>
        <taxon>Arthropoda</taxon>
        <taxon>Chelicerata</taxon>
        <taxon>Arachnida</taxon>
        <taxon>Acari</taxon>
        <taxon>Parasitiformes</taxon>
        <taxon>Ixodida</taxon>
        <taxon>Ixodoidea</taxon>
        <taxon>Ixodidae</taxon>
        <taxon>Hyalomminae</taxon>
        <taxon>Hyalomma</taxon>
    </lineage>
</organism>
<dbReference type="Gene3D" id="3.50.50.60">
    <property type="entry name" value="FAD/NAD(P)-binding domain"/>
    <property type="match status" value="1"/>
</dbReference>
<feature type="domain" description="Aminomethyltransferase C-terminal" evidence="4">
    <location>
        <begin position="729"/>
        <end position="821"/>
    </location>
</feature>
<dbReference type="SUPFAM" id="SSF51905">
    <property type="entry name" value="FAD/NAD(P)-binding domain"/>
    <property type="match status" value="1"/>
</dbReference>
<evidence type="ECO:0000313" key="6">
    <source>
        <dbReference type="EMBL" id="JAP64867.1"/>
    </source>
</evidence>
<dbReference type="Pfam" id="PF01266">
    <property type="entry name" value="DAO"/>
    <property type="match status" value="1"/>
</dbReference>
<dbReference type="InterPro" id="IPR029043">
    <property type="entry name" value="GcvT/YgfZ_C"/>
</dbReference>
<feature type="domain" description="FAD dependent oxidoreductase" evidence="2">
    <location>
        <begin position="11"/>
        <end position="365"/>
    </location>
</feature>
<dbReference type="SUPFAM" id="SSF103025">
    <property type="entry name" value="Folate-binding domain"/>
    <property type="match status" value="1"/>
</dbReference>
<dbReference type="SUPFAM" id="SSF101790">
    <property type="entry name" value="Aminomethyltransferase beta-barrel domain"/>
    <property type="match status" value="1"/>
</dbReference>
<dbReference type="Gene3D" id="3.30.70.1400">
    <property type="entry name" value="Aminomethyltransferase beta-barrel domains"/>
    <property type="match status" value="1"/>
</dbReference>
<dbReference type="InterPro" id="IPR027266">
    <property type="entry name" value="TrmE/GcvT-like"/>
</dbReference>
<proteinExistence type="evidence at transcript level"/>
<dbReference type="PANTHER" id="PTHR13847:SF193">
    <property type="entry name" value="PYRUVATE DEHYDROGENASE PHOSPHATASE REGULATORY SUBUNIT, MITOCHONDRIAL"/>
    <property type="match status" value="1"/>
</dbReference>
<dbReference type="PANTHER" id="PTHR13847">
    <property type="entry name" value="SARCOSINE DEHYDROGENASE-RELATED"/>
    <property type="match status" value="1"/>
</dbReference>
<dbReference type="AlphaFoldDB" id="A0A131XE72"/>
<evidence type="ECO:0000259" key="4">
    <source>
        <dbReference type="Pfam" id="PF08669"/>
    </source>
</evidence>
<comment type="similarity">
    <text evidence="1">Belongs to the GcvT family.</text>
</comment>
<dbReference type="Pfam" id="PF08669">
    <property type="entry name" value="GCV_T_C"/>
    <property type="match status" value="1"/>
</dbReference>
<evidence type="ECO:0000259" key="3">
    <source>
        <dbReference type="Pfam" id="PF01571"/>
    </source>
</evidence>
<sequence length="844" mass="94503">MSERLLPAVAKVVICGAGVIGNSIAYNLVKRGWTDIVVLEKGRIGCGATWRSSGLVGQLQPTIDGILARSSAKLYQELHDTGHDIGWRRCGSLSVARTEKRMTSLLRLAAEARARGIECIVQQPSTLLEHHPYLLTKDLVGGVFVPGDGTVDPVALCQTMADLAQQGGATYIEDCHVNRVVSDQGIVVQAETELGSINCEYFILAGGMWSRELGQASRPKFMVPIHAAKHSFAITKALEQPSDCLPVVWDHDGRVYCRTFGDGFLLGGFEEAAKPVFHYDVPDRFEFVRLPPDYAQFQSIYSQFQHRFPGLQHLELAELVTAPETFTPDNQCILGETSEVERLFLAVGTNGAQTQMAGGIGRALALWLCDGAPRAYLLPCDCRRFLDLHNNAKFLRERVQEAVGRTYLAPHPLQAEFRTGRRLRCSPLLPLQEQQGAVLGERMGFERALFFDPQHILGENHTSPEPTYGKPAWLEHVHREYVACRERVGLSDMSSFTKFYLESGGLEVVDFLQLLCSNDVDVPVGHIVQTGMQNDRGGYENDCILVRIDKNRYFMVSPTAQQTRIAKWVRRHLPQGGSVSLRDVTSLYTVLYILGPKSRALLEEVTDQEIQVEPFMCQEMDFAYSTNVLLLGYNNTLEPGYSMYIPSEYAQNVYSRLKKAGRDYGILDVGYYALRMLRIEKFIPFWAEELDSSVTPLEANRSARVKLQKEPPFIGQEALQQQAVEGLRRQLAFFQLTGHDSERDPWAWGQEPIFRDGRFMGLTTSGSYAFALGRNVCQGFVHWFNPSSKQLELLPDNLFSEGIFEVELAGRRFPVEASVTPPEFSVAPMGGIRDQYKPQARTLP</sequence>
<accession>A0A131XE72</accession>
<protein>
    <submittedName>
        <fullName evidence="6">Putative dimethylglycine dehydrogenase</fullName>
    </submittedName>
</protein>
<feature type="domain" description="GCVT N-terminal" evidence="3">
    <location>
        <begin position="432"/>
        <end position="709"/>
    </location>
</feature>
<dbReference type="Pfam" id="PF01571">
    <property type="entry name" value="GCV_T"/>
    <property type="match status" value="1"/>
</dbReference>
<dbReference type="InterPro" id="IPR036188">
    <property type="entry name" value="FAD/NAD-bd_sf"/>
</dbReference>
<dbReference type="InterPro" id="IPR013977">
    <property type="entry name" value="GcvT_C"/>
</dbReference>